<dbReference type="EMBL" id="BLAX01000001">
    <property type="protein sequence ID" value="GET34789.1"/>
    <property type="molecule type" value="Genomic_DNA"/>
</dbReference>
<sequence>MGPGFEPQLSHFSEKLLRNGKLFFVRPIPAVAKIAGFDANYSATHEKNKPNDANYSELRAKYLATAAKSVGGKEMNSARHENYSVGKEMNPACKETSFATEELLFPEGKKPHATLTPTHLSEGRIKQTCNQIEKFRLVLHDD</sequence>
<evidence type="ECO:0000313" key="2">
    <source>
        <dbReference type="Proteomes" id="UP000391834"/>
    </source>
</evidence>
<keyword evidence="2" id="KW-1185">Reference proteome</keyword>
<organism evidence="1 2">
    <name type="scientific">Prolixibacter bellariivorans</name>
    <dbReference type="NCBI Taxonomy" id="314319"/>
    <lineage>
        <taxon>Bacteria</taxon>
        <taxon>Pseudomonadati</taxon>
        <taxon>Bacteroidota</taxon>
        <taxon>Bacteroidia</taxon>
        <taxon>Marinilabiliales</taxon>
        <taxon>Prolixibacteraceae</taxon>
        <taxon>Prolixibacter</taxon>
    </lineage>
</organism>
<gene>
    <name evidence="1" type="ORF">PbJCM13498_36520</name>
</gene>
<protein>
    <submittedName>
        <fullName evidence="1">Uncharacterized protein</fullName>
    </submittedName>
</protein>
<reference evidence="1 2" key="1">
    <citation type="submission" date="2019-10" db="EMBL/GenBank/DDBJ databases">
        <title>Prolixibacter strains distinguished by the presence of nitrate reductase genes were adept at nitrate-dependent anaerobic corrosion of metallic iron and carbon steel.</title>
        <authorList>
            <person name="Iino T."/>
            <person name="Shono N."/>
            <person name="Ito K."/>
            <person name="Nakamura R."/>
            <person name="Sueoka K."/>
            <person name="Harayama S."/>
            <person name="Ohkuma M."/>
        </authorList>
    </citation>
    <scope>NUCLEOTIDE SEQUENCE [LARGE SCALE GENOMIC DNA]</scope>
    <source>
        <strain evidence="1 2">JCM 13498</strain>
    </source>
</reference>
<proteinExistence type="predicted"/>
<evidence type="ECO:0000313" key="1">
    <source>
        <dbReference type="EMBL" id="GET34789.1"/>
    </source>
</evidence>
<dbReference type="AlphaFoldDB" id="A0A5M4B3P7"/>
<name>A0A5M4B3P7_9BACT</name>
<accession>A0A5M4B3P7</accession>
<comment type="caution">
    <text evidence="1">The sequence shown here is derived from an EMBL/GenBank/DDBJ whole genome shotgun (WGS) entry which is preliminary data.</text>
</comment>
<dbReference type="Proteomes" id="UP000391834">
    <property type="component" value="Unassembled WGS sequence"/>
</dbReference>